<dbReference type="Proteomes" id="UP000570003">
    <property type="component" value="Unassembled WGS sequence"/>
</dbReference>
<evidence type="ECO:0000256" key="1">
    <source>
        <dbReference type="SAM" id="MobiDB-lite"/>
    </source>
</evidence>
<organism evidence="2 3">
    <name type="scientific">Streptomyces somaliensis (strain ATCC 33201 / DSM 40738 / JCM 12659 / KCTC 9044 / NCTC 11332 / NRRL B-12077 / IP 733)</name>
    <dbReference type="NCBI Taxonomy" id="1134445"/>
    <lineage>
        <taxon>Bacteria</taxon>
        <taxon>Bacillati</taxon>
        <taxon>Actinomycetota</taxon>
        <taxon>Actinomycetes</taxon>
        <taxon>Kitasatosporales</taxon>
        <taxon>Streptomycetaceae</taxon>
        <taxon>Streptomyces</taxon>
    </lineage>
</organism>
<feature type="region of interest" description="Disordered" evidence="1">
    <location>
        <begin position="1"/>
        <end position="33"/>
    </location>
</feature>
<dbReference type="AlphaFoldDB" id="A0AA44DEF6"/>
<feature type="compositionally biased region" description="Basic and acidic residues" evidence="1">
    <location>
        <begin position="9"/>
        <end position="33"/>
    </location>
</feature>
<evidence type="ECO:0000313" key="3">
    <source>
        <dbReference type="Proteomes" id="UP000570003"/>
    </source>
</evidence>
<dbReference type="RefSeq" id="WP_168438853.1">
    <property type="nucleotide sequence ID" value="NZ_JAAXOU010000094.1"/>
</dbReference>
<reference evidence="2 3" key="1">
    <citation type="submission" date="2020-04" db="EMBL/GenBank/DDBJ databases">
        <title>MicrobeNet Type strains.</title>
        <authorList>
            <person name="Nicholson A.C."/>
        </authorList>
    </citation>
    <scope>NUCLEOTIDE SEQUENCE [LARGE SCALE GENOMIC DNA]</scope>
    <source>
        <strain evidence="2 3">DSM 40738</strain>
    </source>
</reference>
<keyword evidence="3" id="KW-1185">Reference proteome</keyword>
<dbReference type="EMBL" id="JAAXOU010000094">
    <property type="protein sequence ID" value="NKY14636.1"/>
    <property type="molecule type" value="Genomic_DNA"/>
</dbReference>
<proteinExistence type="predicted"/>
<comment type="caution">
    <text evidence="2">The sequence shown here is derived from an EMBL/GenBank/DDBJ whole genome shotgun (WGS) entry which is preliminary data.</text>
</comment>
<sequence length="57" mass="6550">MNGTAGHLGGKDPERDGGDREERPECARLGDRRPHLRELGERLRELNLWSSRRDGLR</sequence>
<protein>
    <submittedName>
        <fullName evidence="2">Uncharacterized protein</fullName>
    </submittedName>
</protein>
<gene>
    <name evidence="2" type="ORF">HGA06_10835</name>
</gene>
<name>A0AA44DEF6_STRE0</name>
<evidence type="ECO:0000313" key="2">
    <source>
        <dbReference type="EMBL" id="NKY14636.1"/>
    </source>
</evidence>
<accession>A0AA44DEF6</accession>